<proteinExistence type="predicted"/>
<evidence type="ECO:0000256" key="1">
    <source>
        <dbReference type="SAM" id="MobiDB-lite"/>
    </source>
</evidence>
<dbReference type="PANTHER" id="PTHR37261">
    <property type="entry name" value="40S RIBOSOMAL PROTEIN S27"/>
    <property type="match status" value="1"/>
</dbReference>
<gene>
    <name evidence="2" type="ORF">H6P81_009384</name>
</gene>
<feature type="compositionally biased region" description="Basic and acidic residues" evidence="1">
    <location>
        <begin position="635"/>
        <end position="647"/>
    </location>
</feature>
<feature type="compositionally biased region" description="Basic and acidic residues" evidence="1">
    <location>
        <begin position="124"/>
        <end position="136"/>
    </location>
</feature>
<comment type="caution">
    <text evidence="2">The sequence shown here is derived from an EMBL/GenBank/DDBJ whole genome shotgun (WGS) entry which is preliminary data.</text>
</comment>
<dbReference type="PANTHER" id="PTHR37261:SF1">
    <property type="entry name" value="40S RIBOSOMAL PROTEIN S27"/>
    <property type="match status" value="1"/>
</dbReference>
<feature type="compositionally biased region" description="Polar residues" evidence="1">
    <location>
        <begin position="667"/>
        <end position="676"/>
    </location>
</feature>
<feature type="region of interest" description="Disordered" evidence="1">
    <location>
        <begin position="124"/>
        <end position="145"/>
    </location>
</feature>
<feature type="compositionally biased region" description="Basic and acidic residues" evidence="1">
    <location>
        <begin position="687"/>
        <end position="697"/>
    </location>
</feature>
<feature type="region of interest" description="Disordered" evidence="1">
    <location>
        <begin position="455"/>
        <end position="480"/>
    </location>
</feature>
<dbReference type="EMBL" id="JAINDJ010000004">
    <property type="protein sequence ID" value="KAG9449419.1"/>
    <property type="molecule type" value="Genomic_DNA"/>
</dbReference>
<dbReference type="AlphaFoldDB" id="A0AAV7EL94"/>
<accession>A0AAV7EL94</accession>
<keyword evidence="3" id="KW-1185">Reference proteome</keyword>
<feature type="region of interest" description="Disordered" evidence="1">
    <location>
        <begin position="617"/>
        <end position="759"/>
    </location>
</feature>
<feature type="compositionally biased region" description="Basic and acidic residues" evidence="1">
    <location>
        <begin position="468"/>
        <end position="477"/>
    </location>
</feature>
<reference evidence="2 3" key="1">
    <citation type="submission" date="2021-07" db="EMBL/GenBank/DDBJ databases">
        <title>The Aristolochia fimbriata genome: insights into angiosperm evolution, floral development and chemical biosynthesis.</title>
        <authorList>
            <person name="Jiao Y."/>
        </authorList>
    </citation>
    <scope>NUCLEOTIDE SEQUENCE [LARGE SCALE GENOMIC DNA]</scope>
    <source>
        <strain evidence="2">IBCAS-2021</strain>
        <tissue evidence="2">Leaf</tissue>
    </source>
</reference>
<feature type="compositionally biased region" description="Basic and acidic residues" evidence="1">
    <location>
        <begin position="733"/>
        <end position="745"/>
    </location>
</feature>
<sequence length="852" mass="92893">MEERESCSWNTASNWIVANGDLKNSVSFESSASPVEEDAVVGSGDLLVLNSPPTDAGPCEITVTFGQEHEVRQVYVKSTARIYEIYYLPCNQSCNEYLCTVRCGVAANEERLFNVGDTREAPKHAECSEVKDKAENKSSSSEEDGWVEVKNSECSSSCNSDKYNLEEVDYNIGRANQDFYEATAEITDAGPCVSITLRLLSLHSKGCVHIDNVYLFADPSDFDESGPQVGSAESSAGSSLLTMLVPSLLQLSKSESHRTHERNTSDILLQNNVQGGMHMTKPIHHEIRNTIEQEYNSSTSGLQEGRAHGSFVEGEERTKVTCQKQILEPASKEEKLESSGLERVLNQLDSRIGRIEAFCSRFEETMLKLLDSTERRFQHLEQRLDTLAVRNTPNSTVFVSSRIAAPEFSCEESETNSLQKDNNEVSSRDSVRNIPASTLFVSSRIAAPEFSCEESETNSLQIDNNEVSSHDSVKDSRTSLQDNSGIVKNLEASLQDDDAISSLHLHPSLVVTAPEFSNDDESDSGDEIPALVEKDPPVKKRAVSIDDAIASALSALTVASNKSHELHPPSLDTSGNMEFGLPFAAVELKDTKDPGFASPDRDDTKKLPMSDHFQKDLDFESQENPQANCVEEALTPERRMEQVDMDKLGTSTPITDDDEVPCGAESNPPSSVTPDTETVRPTVLSRETLDTEEKGELHSTGAQETEEMGKICSSENQETDDAKIDTSPMAEVECQKPDGEDREATETGTDQGPTSNLEPSVLDVKFVAGDGGNSSLPLEALLYDTMPLPAVVTEVQASEGEERDASVDTSGDSHILGLDAGLLIETGRLDSENVPSEITGSNGFMEPLPSLI</sequence>
<protein>
    <submittedName>
        <fullName evidence="2">Uncharacterized protein</fullName>
    </submittedName>
</protein>
<feature type="compositionally biased region" description="Polar residues" evidence="1">
    <location>
        <begin position="457"/>
        <end position="467"/>
    </location>
</feature>
<feature type="region of interest" description="Disordered" evidence="1">
    <location>
        <begin position="590"/>
        <end position="609"/>
    </location>
</feature>
<evidence type="ECO:0000313" key="2">
    <source>
        <dbReference type="EMBL" id="KAG9449419.1"/>
    </source>
</evidence>
<dbReference type="Proteomes" id="UP000825729">
    <property type="component" value="Unassembled WGS sequence"/>
</dbReference>
<evidence type="ECO:0000313" key="3">
    <source>
        <dbReference type="Proteomes" id="UP000825729"/>
    </source>
</evidence>
<feature type="compositionally biased region" description="Polar residues" evidence="1">
    <location>
        <begin position="746"/>
        <end position="758"/>
    </location>
</feature>
<organism evidence="2 3">
    <name type="scientific">Aristolochia fimbriata</name>
    <name type="common">White veined hardy Dutchman's pipe vine</name>
    <dbReference type="NCBI Taxonomy" id="158543"/>
    <lineage>
        <taxon>Eukaryota</taxon>
        <taxon>Viridiplantae</taxon>
        <taxon>Streptophyta</taxon>
        <taxon>Embryophyta</taxon>
        <taxon>Tracheophyta</taxon>
        <taxon>Spermatophyta</taxon>
        <taxon>Magnoliopsida</taxon>
        <taxon>Magnoliidae</taxon>
        <taxon>Piperales</taxon>
        <taxon>Aristolochiaceae</taxon>
        <taxon>Aristolochia</taxon>
    </lineage>
</organism>
<feature type="region of interest" description="Disordered" evidence="1">
    <location>
        <begin position="833"/>
        <end position="852"/>
    </location>
</feature>
<name>A0AAV7EL94_ARIFI</name>
<feature type="compositionally biased region" description="Polar residues" evidence="1">
    <location>
        <begin position="833"/>
        <end position="842"/>
    </location>
</feature>